<feature type="compositionally biased region" description="Polar residues" evidence="2">
    <location>
        <begin position="286"/>
        <end position="297"/>
    </location>
</feature>
<proteinExistence type="predicted"/>
<gene>
    <name evidence="4" type="ORF">CC84DRAFT_1162592</name>
</gene>
<feature type="zinc finger region" description="C3H1-type" evidence="1">
    <location>
        <begin position="171"/>
        <end position="198"/>
    </location>
</feature>
<feature type="domain" description="C3H1-type" evidence="3">
    <location>
        <begin position="171"/>
        <end position="198"/>
    </location>
</feature>
<dbReference type="STRING" id="1460663.A0A177CMF4"/>
<name>A0A177CMF4_9PLEO</name>
<feature type="zinc finger region" description="C3H1-type" evidence="1">
    <location>
        <begin position="199"/>
        <end position="225"/>
    </location>
</feature>
<feature type="compositionally biased region" description="Polar residues" evidence="2">
    <location>
        <begin position="117"/>
        <end position="128"/>
    </location>
</feature>
<feature type="region of interest" description="Disordered" evidence="2">
    <location>
        <begin position="286"/>
        <end position="326"/>
    </location>
</feature>
<evidence type="ECO:0000256" key="1">
    <source>
        <dbReference type="PROSITE-ProRule" id="PRU00723"/>
    </source>
</evidence>
<dbReference type="GeneID" id="28761521"/>
<dbReference type="InParanoid" id="A0A177CMF4"/>
<dbReference type="Proteomes" id="UP000077069">
    <property type="component" value="Unassembled WGS sequence"/>
</dbReference>
<keyword evidence="5" id="KW-1185">Reference proteome</keyword>
<evidence type="ECO:0000313" key="5">
    <source>
        <dbReference type="Proteomes" id="UP000077069"/>
    </source>
</evidence>
<dbReference type="EMBL" id="KV441550">
    <property type="protein sequence ID" value="OAG08715.1"/>
    <property type="molecule type" value="Genomic_DNA"/>
</dbReference>
<feature type="compositionally biased region" description="Polar residues" evidence="2">
    <location>
        <begin position="51"/>
        <end position="63"/>
    </location>
</feature>
<dbReference type="InterPro" id="IPR000571">
    <property type="entry name" value="Znf_CCCH"/>
</dbReference>
<dbReference type="PROSITE" id="PS50103">
    <property type="entry name" value="ZF_C3H1"/>
    <property type="match status" value="3"/>
</dbReference>
<sequence>MSRPPGPPPYTAEEIALLSTPEAKFKAQAELRSYIIGHKLADLREQGLLGSPNSNFTNTNNGATVGFRRDSTPYFSDTPNADSSDDHPSPPGGNVGPQRVRSRNGERRGHTGYEPYSASQHARSNRGNRSAAWNEINTRSNRFIGSIEPCPNFTATGKCTRHKCPDVHDVRKVALCKRFLYKNVCTKDTLCSLSHDASSSNTPHCLYHLEGRCTNSPCMFIHANIDPNAPVCGSFGRLGYCVAGEACSCLHVYECPEFANNGSCAEGTSCPLRHVHNASRMKAATLGSSGVASPETTANDEEYIGDMRGGASSPDKTETHAITQQHDYVAFESQD</sequence>
<feature type="compositionally biased region" description="Polar residues" evidence="2">
    <location>
        <begin position="73"/>
        <end position="82"/>
    </location>
</feature>
<keyword evidence="1" id="KW-0863">Zinc-finger</keyword>
<dbReference type="PANTHER" id="PTHR46156:SF1">
    <property type="entry name" value="ZINC FINGER CCCH DOMAIN-CONTAINING PROTEIN 3"/>
    <property type="match status" value="1"/>
</dbReference>
<dbReference type="OrthoDB" id="410307at2759"/>
<feature type="domain" description="C3H1-type" evidence="3">
    <location>
        <begin position="199"/>
        <end position="225"/>
    </location>
</feature>
<accession>A0A177CMF4</accession>
<dbReference type="Gene3D" id="4.10.1000.10">
    <property type="entry name" value="Zinc finger, CCCH-type"/>
    <property type="match status" value="2"/>
</dbReference>
<evidence type="ECO:0000259" key="3">
    <source>
        <dbReference type="PROSITE" id="PS50103"/>
    </source>
</evidence>
<dbReference type="GO" id="GO:0008270">
    <property type="term" value="F:zinc ion binding"/>
    <property type="evidence" value="ECO:0007669"/>
    <property type="project" value="UniProtKB-KW"/>
</dbReference>
<protein>
    <recommendedName>
        <fullName evidence="3">C3H1-type domain-containing protein</fullName>
    </recommendedName>
</protein>
<organism evidence="4 5">
    <name type="scientific">Paraphaeosphaeria sporulosa</name>
    <dbReference type="NCBI Taxonomy" id="1460663"/>
    <lineage>
        <taxon>Eukaryota</taxon>
        <taxon>Fungi</taxon>
        <taxon>Dikarya</taxon>
        <taxon>Ascomycota</taxon>
        <taxon>Pezizomycotina</taxon>
        <taxon>Dothideomycetes</taxon>
        <taxon>Pleosporomycetidae</taxon>
        <taxon>Pleosporales</taxon>
        <taxon>Massarineae</taxon>
        <taxon>Didymosphaeriaceae</taxon>
        <taxon>Paraphaeosphaeria</taxon>
    </lineage>
</organism>
<dbReference type="SMART" id="SM00356">
    <property type="entry name" value="ZnF_C3H1"/>
    <property type="match status" value="5"/>
</dbReference>
<dbReference type="RefSeq" id="XP_018039080.1">
    <property type="nucleotide sequence ID" value="XM_018178035.1"/>
</dbReference>
<dbReference type="AlphaFoldDB" id="A0A177CMF4"/>
<reference evidence="4 5" key="1">
    <citation type="submission" date="2016-05" db="EMBL/GenBank/DDBJ databases">
        <title>Comparative analysis of secretome profiles of manganese(II)-oxidizing ascomycete fungi.</title>
        <authorList>
            <consortium name="DOE Joint Genome Institute"/>
            <person name="Zeiner C.A."/>
            <person name="Purvine S.O."/>
            <person name="Zink E.M."/>
            <person name="Wu S."/>
            <person name="Pasa-Tolic L."/>
            <person name="Chaput D.L."/>
            <person name="Haridas S."/>
            <person name="Grigoriev I.V."/>
            <person name="Santelli C.M."/>
            <person name="Hansel C.M."/>
        </authorList>
    </citation>
    <scope>NUCLEOTIDE SEQUENCE [LARGE SCALE GENOMIC DNA]</scope>
    <source>
        <strain evidence="4 5">AP3s5-JAC2a</strain>
    </source>
</reference>
<evidence type="ECO:0000256" key="2">
    <source>
        <dbReference type="SAM" id="MobiDB-lite"/>
    </source>
</evidence>
<dbReference type="GO" id="GO:0005634">
    <property type="term" value="C:nucleus"/>
    <property type="evidence" value="ECO:0007669"/>
    <property type="project" value="TreeGrafter"/>
</dbReference>
<feature type="region of interest" description="Disordered" evidence="2">
    <location>
        <begin position="50"/>
        <end position="131"/>
    </location>
</feature>
<evidence type="ECO:0000313" key="4">
    <source>
        <dbReference type="EMBL" id="OAG08715.1"/>
    </source>
</evidence>
<keyword evidence="1" id="KW-0862">Zinc</keyword>
<dbReference type="PANTHER" id="PTHR46156">
    <property type="entry name" value="CCCH ZINGC FINGER"/>
    <property type="match status" value="1"/>
</dbReference>
<keyword evidence="1" id="KW-0479">Metal-binding</keyword>
<feature type="domain" description="C3H1-type" evidence="3">
    <location>
        <begin position="254"/>
        <end position="277"/>
    </location>
</feature>
<feature type="zinc finger region" description="C3H1-type" evidence="1">
    <location>
        <begin position="254"/>
        <end position="277"/>
    </location>
</feature>